<protein>
    <submittedName>
        <fullName evidence="1">Uncharacterized protein</fullName>
    </submittedName>
</protein>
<proteinExistence type="predicted"/>
<sequence length="102" mass="11372">MARLSEQLVKIAYASRSPLAGRCVRIFGDAPISEQFGYPFDKTLSGAAETGFHFSQSRPSIRAQIISSPFMLVVVDRNAERFGGLDDQFRHLDVGARRRRVA</sequence>
<comment type="caution">
    <text evidence="1">The sequence shown here is derived from an EMBL/GenBank/DDBJ whole genome shotgun (WGS) entry which is preliminary data.</text>
</comment>
<dbReference type="Proteomes" id="UP001153050">
    <property type="component" value="Unassembled WGS sequence"/>
</dbReference>
<organism evidence="1 2">
    <name type="scientific">Mesorhizobium escarrei</name>
    <dbReference type="NCBI Taxonomy" id="666018"/>
    <lineage>
        <taxon>Bacteria</taxon>
        <taxon>Pseudomonadati</taxon>
        <taxon>Pseudomonadota</taxon>
        <taxon>Alphaproteobacteria</taxon>
        <taxon>Hyphomicrobiales</taxon>
        <taxon>Phyllobacteriaceae</taxon>
        <taxon>Mesorhizobium</taxon>
    </lineage>
</organism>
<dbReference type="EMBL" id="CAKXZT010000121">
    <property type="protein sequence ID" value="CAH2400955.1"/>
    <property type="molecule type" value="Genomic_DNA"/>
</dbReference>
<name>A0ABN8JT47_9HYPH</name>
<reference evidence="1 2" key="1">
    <citation type="submission" date="2022-03" db="EMBL/GenBank/DDBJ databases">
        <authorList>
            <person name="Brunel B."/>
        </authorList>
    </citation>
    <scope>NUCLEOTIDE SEQUENCE [LARGE SCALE GENOMIC DNA]</scope>
    <source>
        <strain evidence="1">STM5069sample</strain>
    </source>
</reference>
<evidence type="ECO:0000313" key="2">
    <source>
        <dbReference type="Proteomes" id="UP001153050"/>
    </source>
</evidence>
<evidence type="ECO:0000313" key="1">
    <source>
        <dbReference type="EMBL" id="CAH2400955.1"/>
    </source>
</evidence>
<keyword evidence="2" id="KW-1185">Reference proteome</keyword>
<accession>A0ABN8JT47</accession>
<gene>
    <name evidence="1" type="ORF">MES5069_270173</name>
</gene>